<dbReference type="InterPro" id="IPR007714">
    <property type="entry name" value="CFA20_dom"/>
</dbReference>
<sequence length="1772" mass="183352">MLAHKFPDPYVDILKHFASSGFADAEKQGDVSEAIDKTIGKKCVAIRGKTAAANYLALPKPGPIGLGLSGAYLYLELCLLPGAAFTLHFDLLTDAKFVVRVTLSSRFTTIKQVGTVVQIPGAQLAATAGRWTVLAVDLAALTAAVVASSKGRFAALKGLVACCSMNLRAAFTSDLVYQFETLPREFAIPLPAGKAFGDLFEWRWLPAPPAVAPFSAADLAVSGAPLSAPPTRALKSAGLGAPAGASPRTEPRSSAAADVDEVTRRRRQRSGAAPRALFPPPPKPTAPADPTVLALSRVLGYSGERNGLLVWMKDGRRVLYAAASLLILQELDTGAQRFLIGHTADVCALSAASTSPLIASAQVGALPIIRLWDSNTCTPLAMLQQHAADLHTLSLSSDGSLLAAVGKDARGRQLLAVWDVTQAAAPLPSCPLLDAKVSSTHVRVIQWVPPEPMDVAHAKAEGTPPAEGHQLVACGYENVRFWRLRRGKLHCCGIPLQHEAGTLFLCLALDDPAQHGGGAERQKQRRLLVGGSSGHLFVIDPTKRTLEAVHALHEGAAIHAVHLSAGFAVTGAEDRLLRVWPLDFSAHFLETEHEGSVTAIDASPDGLKLLIGTASGTIGMLDVPTLKHATIVRSHTDIIYGLALDPHNREFVTASCDGSIRVWELDGTQAQLVEFELPEGCSRCVAYHPTEYVIAAGFDDGSVRVFDIASTSLLEEYTQHAGKVIDLAYSADGERLYSAGTDCGLTAYDVVHSYQPSRAFSAKAFPDAKPCLALTSDDKLLVAGGLQNKAVLTLDASTLTVLNTFSLSANATAVAMGPGRTLFLATLEGTLLCVPLTAGGLAASEAAVLPHAHTAPIDALALARSGAHVATGGHDKKLRMWPMATVREGGAGPEKTRGCGPGACQPFIGAPDVITKLAFSSDGQTLLMVGGGDTVFVWEYRGPAGADPEDVVDESAVTDAALAEAMGARELDAISAHPGGRSAQAAAEAVTWGSSVAALVAEARGLAAEHEGDSLATHVASGLELLRLIGFSTHAHDHVVWQPSTATLIYASGDTLVVDSLAPGTAPVHLTGGSGEISTLALSNDGRFAAVGAGSDAPLCVYDLHPRAADLDLAASSEKASAVLRMRLPGHEGGVQCLAFLGQAALASLGLHDGQLRVHSVISGALLLSASTPPDLHCLAVSADGLQISAAGKGGLYTWRVATQPAASLPAAGGDEDEGEDEPSEEPRARPMLLPLSPRLLPADVEGNPVHATAMLHLSPTLSLTGDTEGTLCLWGPPPAAASTSAAFASAAASAPIGVFTLSSLFDEIDLLHASVAVAPVGASDFASWHLVVGGASATHAVCRFQLVLTPLGEIELDGDAIAMSWAEDGTQGVVGTAAGSLWHVQWTTGAATLLTGAVPPPLVALAVPRAQDGAAPTVLASLSLGEMQGESCGVLLWDARPGAPCGAPLARIHQPNEPATALGITPTTGWGGKSAKGVDDPTAGGLVAVGYSSGRVQLVSIGSLQLLTQRRVHVAPIACLAFGPRACLLSAAADGEVRLHSAALGELLAPLATLRPPTNVPVTCLDLSYGGYIIGDTATPTGGAPVALWAVASEHQQVEVWPLVRDARSAAEATPLVSLSLESAPVLKLPAKLAPLGWRCLVSFLPGRPGVIACTGLTRERRLTLYDFLQRVPVAALSLDEWPTSLAACDCAPLLAVGGASGAVQLIEYLASPMTAEEAAAEERVLDSGGSVLIGAASVELHCHNVRSLHFGGNRLFSAAEDEVAVWQMPI</sequence>
<evidence type="ECO:0000259" key="6">
    <source>
        <dbReference type="Pfam" id="PF23393"/>
    </source>
</evidence>
<feature type="region of interest" description="Disordered" evidence="4">
    <location>
        <begin position="237"/>
        <end position="289"/>
    </location>
</feature>
<name>A0A0M0JJJ5_9EUKA</name>
<keyword evidence="1 3" id="KW-0853">WD repeat</keyword>
<dbReference type="Proteomes" id="UP000037460">
    <property type="component" value="Unassembled WGS sequence"/>
</dbReference>
<keyword evidence="8" id="KW-1185">Reference proteome</keyword>
<feature type="compositionally biased region" description="Acidic residues" evidence="4">
    <location>
        <begin position="1214"/>
        <end position="1224"/>
    </location>
</feature>
<reference evidence="8" key="1">
    <citation type="journal article" date="2015" name="PLoS Genet.">
        <title>Genome Sequence and Transcriptome Analyses of Chrysochromulina tobin: Metabolic Tools for Enhanced Algal Fitness in the Prominent Order Prymnesiales (Haptophyceae).</title>
        <authorList>
            <person name="Hovde B.T."/>
            <person name="Deodato C.R."/>
            <person name="Hunsperger H.M."/>
            <person name="Ryken S.A."/>
            <person name="Yost W."/>
            <person name="Jha R.K."/>
            <person name="Patterson J."/>
            <person name="Monnat R.J. Jr."/>
            <person name="Barlow S.B."/>
            <person name="Starkenburg S.R."/>
            <person name="Cattolico R.A."/>
        </authorList>
    </citation>
    <scope>NUCLEOTIDE SEQUENCE</scope>
    <source>
        <strain evidence="8">CCMP291</strain>
    </source>
</reference>
<dbReference type="InterPro" id="IPR055441">
    <property type="entry name" value="Beta-prop_WDR90_POC16_2nd"/>
</dbReference>
<feature type="compositionally biased region" description="Low complexity" evidence="4">
    <location>
        <begin position="237"/>
        <end position="247"/>
    </location>
</feature>
<comment type="caution">
    <text evidence="7">The sequence shown here is derived from an EMBL/GenBank/DDBJ whole genome shotgun (WGS) entry which is preliminary data.</text>
</comment>
<evidence type="ECO:0000313" key="7">
    <source>
        <dbReference type="EMBL" id="KOO26477.1"/>
    </source>
</evidence>
<dbReference type="PROSITE" id="PS50082">
    <property type="entry name" value="WD_REPEATS_2"/>
    <property type="match status" value="2"/>
</dbReference>
<dbReference type="PANTHER" id="PTHR13720:SF24">
    <property type="entry name" value="WD REPEAT-CONTAINING PROTEIN 90"/>
    <property type="match status" value="1"/>
</dbReference>
<dbReference type="SMART" id="SM00320">
    <property type="entry name" value="WD40"/>
    <property type="match status" value="15"/>
</dbReference>
<dbReference type="OrthoDB" id="6252103at2759"/>
<evidence type="ECO:0000256" key="2">
    <source>
        <dbReference type="ARBA" id="ARBA00022737"/>
    </source>
</evidence>
<evidence type="ECO:0000256" key="3">
    <source>
        <dbReference type="PROSITE-ProRule" id="PRU00221"/>
    </source>
</evidence>
<dbReference type="EMBL" id="JWZX01002845">
    <property type="protein sequence ID" value="KOO26477.1"/>
    <property type="molecule type" value="Genomic_DNA"/>
</dbReference>
<feature type="repeat" description="WD" evidence="3">
    <location>
        <begin position="850"/>
        <end position="881"/>
    </location>
</feature>
<dbReference type="PANTHER" id="PTHR13720">
    <property type="entry name" value="WD-40 REPEAT PROTEIN"/>
    <property type="match status" value="1"/>
</dbReference>
<dbReference type="InterPro" id="IPR011047">
    <property type="entry name" value="Quinoprotein_ADH-like_sf"/>
</dbReference>
<feature type="domain" description="CFA20" evidence="5">
    <location>
        <begin position="1"/>
        <end position="188"/>
    </location>
</feature>
<dbReference type="SUPFAM" id="SSF50978">
    <property type="entry name" value="WD40 repeat-like"/>
    <property type="match status" value="2"/>
</dbReference>
<dbReference type="InterPro" id="IPR050630">
    <property type="entry name" value="WD_repeat_EMAP"/>
</dbReference>
<protein>
    <submittedName>
        <fullName evidence="7">Wd repeat-containing protein 90-like protein</fullName>
    </submittedName>
</protein>
<dbReference type="Pfam" id="PF05018">
    <property type="entry name" value="CFA20_dom"/>
    <property type="match status" value="1"/>
</dbReference>
<organism evidence="7 8">
    <name type="scientific">Chrysochromulina tobinii</name>
    <dbReference type="NCBI Taxonomy" id="1460289"/>
    <lineage>
        <taxon>Eukaryota</taxon>
        <taxon>Haptista</taxon>
        <taxon>Haptophyta</taxon>
        <taxon>Prymnesiophyceae</taxon>
        <taxon>Prymnesiales</taxon>
        <taxon>Chrysochromulinaceae</taxon>
        <taxon>Chrysochromulina</taxon>
    </lineage>
</organism>
<dbReference type="InterPro" id="IPR001680">
    <property type="entry name" value="WD40_rpt"/>
</dbReference>
<feature type="compositionally biased region" description="Pro residues" evidence="4">
    <location>
        <begin position="277"/>
        <end position="287"/>
    </location>
</feature>
<evidence type="ECO:0000256" key="1">
    <source>
        <dbReference type="ARBA" id="ARBA00022574"/>
    </source>
</evidence>
<dbReference type="SUPFAM" id="SSF82171">
    <property type="entry name" value="DPP6 N-terminal domain-like"/>
    <property type="match status" value="1"/>
</dbReference>
<dbReference type="InterPro" id="IPR036322">
    <property type="entry name" value="WD40_repeat_dom_sf"/>
</dbReference>
<feature type="region of interest" description="Disordered" evidence="4">
    <location>
        <begin position="1208"/>
        <end position="1232"/>
    </location>
</feature>
<accession>A0A0M0JJJ5</accession>
<dbReference type="PROSITE" id="PS50294">
    <property type="entry name" value="WD_REPEATS_REGION"/>
    <property type="match status" value="2"/>
</dbReference>
<dbReference type="SUPFAM" id="SSF50998">
    <property type="entry name" value="Quinoprotein alcohol dehydrogenase-like"/>
    <property type="match status" value="1"/>
</dbReference>
<dbReference type="InterPro" id="IPR015943">
    <property type="entry name" value="WD40/YVTN_repeat-like_dom_sf"/>
</dbReference>
<keyword evidence="2" id="KW-0677">Repeat</keyword>
<evidence type="ECO:0000256" key="4">
    <source>
        <dbReference type="SAM" id="MobiDB-lite"/>
    </source>
</evidence>
<feature type="domain" description="WDR90/POC16 second beta-propeller" evidence="6">
    <location>
        <begin position="643"/>
        <end position="939"/>
    </location>
</feature>
<proteinExistence type="predicted"/>
<evidence type="ECO:0000313" key="8">
    <source>
        <dbReference type="Proteomes" id="UP000037460"/>
    </source>
</evidence>
<gene>
    <name evidence="7" type="ORF">Ctob_002815</name>
</gene>
<evidence type="ECO:0000259" key="5">
    <source>
        <dbReference type="Pfam" id="PF05018"/>
    </source>
</evidence>
<dbReference type="Gene3D" id="2.130.10.10">
    <property type="entry name" value="YVTN repeat-like/Quinoprotein amine dehydrogenase"/>
    <property type="match status" value="5"/>
</dbReference>
<dbReference type="Pfam" id="PF23393">
    <property type="entry name" value="Beta-prop_WDR90_POC16_2nd"/>
    <property type="match status" value="1"/>
</dbReference>
<feature type="repeat" description="WD" evidence="3">
    <location>
        <begin position="632"/>
        <end position="673"/>
    </location>
</feature>